<dbReference type="RefSeq" id="XP_025344127.1">
    <property type="nucleotide sequence ID" value="XM_025486577.1"/>
</dbReference>
<proteinExistence type="predicted"/>
<dbReference type="PANTHER" id="PTHR23250:SF1">
    <property type="entry name" value="TECTONIN BETA-PROPELLER REPEAT-CONTAINING PROTEIN 1"/>
    <property type="match status" value="1"/>
</dbReference>
<comment type="caution">
    <text evidence="3">The sequence shown here is derived from an EMBL/GenBank/DDBJ whole genome shotgun (WGS) entry which is preliminary data.</text>
</comment>
<dbReference type="STRING" id="45357.A0A2V1AYL9"/>
<dbReference type="InterPro" id="IPR006614">
    <property type="entry name" value="Peroxin/Ferlin"/>
</dbReference>
<feature type="domain" description="Peroxin/Ferlin" evidence="2">
    <location>
        <begin position="116"/>
        <end position="152"/>
    </location>
</feature>
<dbReference type="SMART" id="SM00694">
    <property type="entry name" value="DysFC"/>
    <property type="match status" value="1"/>
</dbReference>
<dbReference type="Proteomes" id="UP000244309">
    <property type="component" value="Unassembled WGS sequence"/>
</dbReference>
<dbReference type="OrthoDB" id="72441at2759"/>
<dbReference type="PANTHER" id="PTHR23250">
    <property type="entry name" value="DYSFERLIN-RELATED"/>
    <property type="match status" value="1"/>
</dbReference>
<keyword evidence="4" id="KW-1185">Reference proteome</keyword>
<evidence type="ECO:0000256" key="1">
    <source>
        <dbReference type="SAM" id="MobiDB-lite"/>
    </source>
</evidence>
<protein>
    <recommendedName>
        <fullName evidence="2">Peroxin/Ferlin domain-containing protein</fullName>
    </recommendedName>
</protein>
<reference evidence="3 4" key="1">
    <citation type="submission" date="2017-12" db="EMBL/GenBank/DDBJ databases">
        <title>Genome Sequence of a Multidrug-Resistant Candida haemulonii Isolate from a Patient with Chronic Leg Ulcers in Israel.</title>
        <authorList>
            <person name="Chow N.A."/>
            <person name="Gade L."/>
            <person name="Batra D."/>
            <person name="Rowe L.A."/>
            <person name="Ben-Ami R."/>
            <person name="Loparev V.N."/>
            <person name="Litvintseva A.P."/>
        </authorList>
    </citation>
    <scope>NUCLEOTIDE SEQUENCE [LARGE SCALE GENOMIC DNA]</scope>
    <source>
        <strain evidence="3 4">B11899</strain>
    </source>
</reference>
<evidence type="ECO:0000259" key="2">
    <source>
        <dbReference type="SMART" id="SM00694"/>
    </source>
</evidence>
<dbReference type="InterPro" id="IPR051513">
    <property type="entry name" value="Tectonin_beta-prop"/>
</dbReference>
<evidence type="ECO:0000313" key="4">
    <source>
        <dbReference type="Proteomes" id="UP000244309"/>
    </source>
</evidence>
<dbReference type="GeneID" id="37008247"/>
<sequence length="426" mass="48372">MGTFDSLAELLRKNGFDPSGLEMALEGHDFRDENDHEYAFQFIVENQRGMKFFGIPCFNRKSLIPVIDPPQYTRVDGSRVTLSDDHIENYPLPDLGWHWGWDQWYVLMLNDVDEQGWMYSSIVFRRGSHWHGKYNFGNFVRRRLWVRLRVRSLELAGKEPETARKKPQLVLEPGAESFQAPSTTSSEDLDVDQQAELSEAPAPPKRLPIASVTTVNKKRQDVGVSKANGNDVRGVLCVIRQYCRGEVTDVSIEIAAECSALISKCNLRDTHSMYVPWITLLVECIVFAFGSEFEASENTLVLVDTLLDTLHALFKKSSGVFTSQLVSIFIDLAASVFPKEKATVVLSLLRSMSSLDLSKSYIKRTLLSEHFCVCLEEILERLLALIHIYVSTYDADNLNCVRSTVLATMLYFGHKGILDYFNSLCW</sequence>
<accession>A0A2V1AYL9</accession>
<name>A0A2V1AYL9_9ASCO</name>
<gene>
    <name evidence="3" type="ORF">CXQ85_002916</name>
</gene>
<evidence type="ECO:0000313" key="3">
    <source>
        <dbReference type="EMBL" id="PVH23187.1"/>
    </source>
</evidence>
<dbReference type="VEuPathDB" id="FungiDB:CXQ85_002916"/>
<dbReference type="GO" id="GO:0016020">
    <property type="term" value="C:membrane"/>
    <property type="evidence" value="ECO:0007669"/>
    <property type="project" value="InterPro"/>
</dbReference>
<dbReference type="EMBL" id="PKFO01000010">
    <property type="protein sequence ID" value="PVH23187.1"/>
    <property type="molecule type" value="Genomic_DNA"/>
</dbReference>
<feature type="region of interest" description="Disordered" evidence="1">
    <location>
        <begin position="163"/>
        <end position="205"/>
    </location>
</feature>
<dbReference type="AlphaFoldDB" id="A0A2V1AYL9"/>
<organism evidence="3 4">
    <name type="scientific">Candidozyma haemuli</name>
    <dbReference type="NCBI Taxonomy" id="45357"/>
    <lineage>
        <taxon>Eukaryota</taxon>
        <taxon>Fungi</taxon>
        <taxon>Dikarya</taxon>
        <taxon>Ascomycota</taxon>
        <taxon>Saccharomycotina</taxon>
        <taxon>Pichiomycetes</taxon>
        <taxon>Metschnikowiaceae</taxon>
        <taxon>Candidozyma</taxon>
    </lineage>
</organism>